<dbReference type="InterPro" id="IPR020814">
    <property type="entry name" value="Ribosomal_S6_plastid/chlpt"/>
</dbReference>
<dbReference type="RefSeq" id="WP_370562930.1">
    <property type="nucleotide sequence ID" value="NZ_JBFWIB010000002.1"/>
</dbReference>
<evidence type="ECO:0000256" key="2">
    <source>
        <dbReference type="ARBA" id="ARBA00022730"/>
    </source>
</evidence>
<keyword evidence="11" id="KW-1185">Reference proteome</keyword>
<evidence type="ECO:0000256" key="7">
    <source>
        <dbReference type="ARBA" id="ARBA00035294"/>
    </source>
</evidence>
<dbReference type="Pfam" id="PF01250">
    <property type="entry name" value="Ribosomal_S6"/>
    <property type="match status" value="1"/>
</dbReference>
<dbReference type="HAMAP" id="MF_00360">
    <property type="entry name" value="Ribosomal_bS6"/>
    <property type="match status" value="1"/>
</dbReference>
<dbReference type="PANTHER" id="PTHR21011">
    <property type="entry name" value="MITOCHONDRIAL 28S RIBOSOMAL PROTEIN S6"/>
    <property type="match status" value="1"/>
</dbReference>
<evidence type="ECO:0000256" key="5">
    <source>
        <dbReference type="ARBA" id="ARBA00023274"/>
    </source>
</evidence>
<evidence type="ECO:0000256" key="6">
    <source>
        <dbReference type="ARBA" id="ARBA00035104"/>
    </source>
</evidence>
<dbReference type="Gene3D" id="3.30.70.60">
    <property type="match status" value="1"/>
</dbReference>
<evidence type="ECO:0000256" key="9">
    <source>
        <dbReference type="SAM" id="MobiDB-lite"/>
    </source>
</evidence>
<proteinExistence type="inferred from homology"/>
<accession>A0ABV4HLX4</accession>
<dbReference type="EMBL" id="JBFWIC010000003">
    <property type="protein sequence ID" value="MEZ0473724.1"/>
    <property type="molecule type" value="Genomic_DNA"/>
</dbReference>
<dbReference type="GO" id="GO:0005840">
    <property type="term" value="C:ribosome"/>
    <property type="evidence" value="ECO:0007669"/>
    <property type="project" value="UniProtKB-KW"/>
</dbReference>
<dbReference type="InterPro" id="IPR035980">
    <property type="entry name" value="Ribosomal_bS6_sf"/>
</dbReference>
<dbReference type="InterPro" id="IPR014717">
    <property type="entry name" value="Transl_elong_EF1B/ribsomal_bS6"/>
</dbReference>
<dbReference type="NCBIfam" id="TIGR00166">
    <property type="entry name" value="S6"/>
    <property type="match status" value="1"/>
</dbReference>
<feature type="region of interest" description="Disordered" evidence="9">
    <location>
        <begin position="99"/>
        <end position="149"/>
    </location>
</feature>
<reference evidence="10 11" key="1">
    <citation type="submission" date="2024-07" db="EMBL/GenBank/DDBJ databases">
        <title>Luteimonas salilacus sp. nov., isolated from the shore soil of Salt Lake in Tibet of China.</title>
        <authorList>
            <person name="Zhang X."/>
            <person name="Li A."/>
        </authorList>
    </citation>
    <scope>NUCLEOTIDE SEQUENCE [LARGE SCALE GENOMIC DNA]</scope>
    <source>
        <strain evidence="10 11">B3-2-R+30</strain>
    </source>
</reference>
<comment type="function">
    <text evidence="6 8">Binds together with bS18 to 16S ribosomal RNA.</text>
</comment>
<evidence type="ECO:0000313" key="11">
    <source>
        <dbReference type="Proteomes" id="UP001566331"/>
    </source>
</evidence>
<evidence type="ECO:0000256" key="3">
    <source>
        <dbReference type="ARBA" id="ARBA00022884"/>
    </source>
</evidence>
<dbReference type="InterPro" id="IPR020815">
    <property type="entry name" value="Ribosomal_bS6_CS"/>
</dbReference>
<organism evidence="10 11">
    <name type="scientific">Luteimonas salinilitoris</name>
    <dbReference type="NCBI Taxonomy" id="3237697"/>
    <lineage>
        <taxon>Bacteria</taxon>
        <taxon>Pseudomonadati</taxon>
        <taxon>Pseudomonadota</taxon>
        <taxon>Gammaproteobacteria</taxon>
        <taxon>Lysobacterales</taxon>
        <taxon>Lysobacteraceae</taxon>
        <taxon>Luteimonas</taxon>
    </lineage>
</organism>
<keyword evidence="5 8" id="KW-0687">Ribonucleoprotein</keyword>
<name>A0ABV4HLX4_9GAMM</name>
<evidence type="ECO:0000256" key="1">
    <source>
        <dbReference type="ARBA" id="ARBA00009512"/>
    </source>
</evidence>
<evidence type="ECO:0000256" key="8">
    <source>
        <dbReference type="HAMAP-Rule" id="MF_00360"/>
    </source>
</evidence>
<evidence type="ECO:0000256" key="4">
    <source>
        <dbReference type="ARBA" id="ARBA00022980"/>
    </source>
</evidence>
<keyword evidence="4 8" id="KW-0689">Ribosomal protein</keyword>
<dbReference type="Proteomes" id="UP001566331">
    <property type="component" value="Unassembled WGS sequence"/>
</dbReference>
<keyword evidence="2 8" id="KW-0699">rRNA-binding</keyword>
<protein>
    <recommendedName>
        <fullName evidence="7 8">Small ribosomal subunit protein bS6</fullName>
    </recommendedName>
</protein>
<keyword evidence="3 8" id="KW-0694">RNA-binding</keyword>
<comment type="similarity">
    <text evidence="1 8">Belongs to the bacterial ribosomal protein bS6 family.</text>
</comment>
<dbReference type="InterPro" id="IPR000529">
    <property type="entry name" value="Ribosomal_bS6"/>
</dbReference>
<dbReference type="PROSITE" id="PS01048">
    <property type="entry name" value="RIBOSOMAL_S6"/>
    <property type="match status" value="1"/>
</dbReference>
<dbReference type="CDD" id="cd00473">
    <property type="entry name" value="bS6"/>
    <property type="match status" value="1"/>
</dbReference>
<dbReference type="SUPFAM" id="SSF54995">
    <property type="entry name" value="Ribosomal protein S6"/>
    <property type="match status" value="1"/>
</dbReference>
<feature type="compositionally biased region" description="Basic and acidic residues" evidence="9">
    <location>
        <begin position="104"/>
        <end position="149"/>
    </location>
</feature>
<dbReference type="PANTHER" id="PTHR21011:SF1">
    <property type="entry name" value="SMALL RIBOSOMAL SUBUNIT PROTEIN BS6M"/>
    <property type="match status" value="1"/>
</dbReference>
<sequence length="149" mass="17155">MRHYEIVFVVHPDQSEQVSAMIERYTALVEGGNGKIHRLEDWGRRQLAYPINNLVKAHYVMLNIEAGQAVLDELVGTFRFNDAILRHLVIRRDEPITEQSLIMKNKDEKSDKPERGERGERRRRDDDDAGSDKEKPDQAEKADDTAEAA</sequence>
<comment type="caution">
    <text evidence="10">The sequence shown here is derived from an EMBL/GenBank/DDBJ whole genome shotgun (WGS) entry which is preliminary data.</text>
</comment>
<gene>
    <name evidence="8 10" type="primary">rpsF</name>
    <name evidence="10" type="ORF">AB6713_03700</name>
</gene>
<evidence type="ECO:0000313" key="10">
    <source>
        <dbReference type="EMBL" id="MEZ0473724.1"/>
    </source>
</evidence>